<dbReference type="OrthoDB" id="264345at2759"/>
<dbReference type="Gene3D" id="3.30.710.10">
    <property type="entry name" value="Potassium Channel Kv1.1, Chain A"/>
    <property type="match status" value="1"/>
</dbReference>
<dbReference type="Proteomes" id="UP000283634">
    <property type="component" value="Unassembled WGS sequence"/>
</dbReference>
<accession>A0A3R7K7C7</accession>
<dbReference type="GeneID" id="40330123"/>
<gene>
    <name evidence="1" type="ORF">TraAM80_06190</name>
</gene>
<dbReference type="OMA" id="LYLEHFY"/>
<comment type="caution">
    <text evidence="1">The sequence shown here is derived from an EMBL/GenBank/DDBJ whole genome shotgun (WGS) entry which is preliminary data.</text>
</comment>
<evidence type="ECO:0008006" key="3">
    <source>
        <dbReference type="Google" id="ProtNLM"/>
    </source>
</evidence>
<evidence type="ECO:0000313" key="2">
    <source>
        <dbReference type="Proteomes" id="UP000283634"/>
    </source>
</evidence>
<organism evidence="1 2">
    <name type="scientific">Trypanosoma rangeli</name>
    <dbReference type="NCBI Taxonomy" id="5698"/>
    <lineage>
        <taxon>Eukaryota</taxon>
        <taxon>Discoba</taxon>
        <taxon>Euglenozoa</taxon>
        <taxon>Kinetoplastea</taxon>
        <taxon>Metakinetoplastina</taxon>
        <taxon>Trypanosomatida</taxon>
        <taxon>Trypanosomatidae</taxon>
        <taxon>Trypanosoma</taxon>
        <taxon>Herpetosoma</taxon>
    </lineage>
</organism>
<sequence>MNDFTARLELLSVTGLVEGNQQTQLPLHVNVRLGDGALFRCPSAMLREGSVTLSELLEGVKEEEMASRQVELPLPSVDSAVFETVALYLEHFYEPTNSTSSEGSNAGVNNIQVVAPNTLSRPLHVQELYRLSEWEHCFVVQRLLMWPQNLWELSKEGQWVDMAAAAVGSSQSVGQCDVQHLLRVLEAATMLEIPLLRDLCAAVLANLLMDVDEKGIMELMGVTETLGPDEERTLLNEYPWLKL</sequence>
<keyword evidence="2" id="KW-1185">Reference proteome</keyword>
<name>A0A3R7K7C7_TRYRA</name>
<proteinExistence type="predicted"/>
<evidence type="ECO:0000313" key="1">
    <source>
        <dbReference type="EMBL" id="RNF02956.1"/>
    </source>
</evidence>
<reference evidence="1 2" key="1">
    <citation type="journal article" date="2018" name="BMC Genomics">
        <title>Genomic comparison of Trypanosoma conorhini and Trypanosoma rangeli to Trypanosoma cruzi strains of high and low virulence.</title>
        <authorList>
            <person name="Bradwell K.R."/>
            <person name="Koparde V.N."/>
            <person name="Matveyev A.V."/>
            <person name="Serrano M.G."/>
            <person name="Alves J.M."/>
            <person name="Parikh H."/>
            <person name="Huang B."/>
            <person name="Lee V."/>
            <person name="Espinosa-Alvarez O."/>
            <person name="Ortiz P.A."/>
            <person name="Costa-Martins A.G."/>
            <person name="Teixeira M.M."/>
            <person name="Buck G.A."/>
        </authorList>
    </citation>
    <scope>NUCLEOTIDE SEQUENCE [LARGE SCALE GENOMIC DNA]</scope>
    <source>
        <strain evidence="1 2">AM80</strain>
    </source>
</reference>
<dbReference type="InterPro" id="IPR011333">
    <property type="entry name" value="SKP1/BTB/POZ_sf"/>
</dbReference>
<dbReference type="GO" id="GO:0006511">
    <property type="term" value="P:ubiquitin-dependent protein catabolic process"/>
    <property type="evidence" value="ECO:0007669"/>
    <property type="project" value="InterPro"/>
</dbReference>
<dbReference type="EMBL" id="MKGL01000212">
    <property type="protein sequence ID" value="RNF02956.1"/>
    <property type="molecule type" value="Genomic_DNA"/>
</dbReference>
<dbReference type="SUPFAM" id="SSF81382">
    <property type="entry name" value="Skp1 dimerisation domain-like"/>
    <property type="match status" value="1"/>
</dbReference>
<dbReference type="AlphaFoldDB" id="A0A3R7K7C7"/>
<protein>
    <recommendedName>
        <fullName evidence="3">SKP1 component POZ domain-containing protein</fullName>
    </recommendedName>
</protein>
<dbReference type="RefSeq" id="XP_029237219.1">
    <property type="nucleotide sequence ID" value="XM_029383043.1"/>
</dbReference>
<dbReference type="InterPro" id="IPR036296">
    <property type="entry name" value="SKP1-like_dim_sf"/>
</dbReference>